<dbReference type="Proteomes" id="UP001556367">
    <property type="component" value="Unassembled WGS sequence"/>
</dbReference>
<feature type="compositionally biased region" description="Basic and acidic residues" evidence="1">
    <location>
        <begin position="1166"/>
        <end position="1178"/>
    </location>
</feature>
<accession>A0ABR3JZZ6</accession>
<evidence type="ECO:0000313" key="4">
    <source>
        <dbReference type="Proteomes" id="UP001556367"/>
    </source>
</evidence>
<dbReference type="Pfam" id="PF25459">
    <property type="entry name" value="AIM3_BBC1_C"/>
    <property type="match status" value="1"/>
</dbReference>
<feature type="compositionally biased region" description="Low complexity" evidence="1">
    <location>
        <begin position="1578"/>
        <end position="1588"/>
    </location>
</feature>
<evidence type="ECO:0000313" key="3">
    <source>
        <dbReference type="EMBL" id="KAL0961504.1"/>
    </source>
</evidence>
<feature type="compositionally biased region" description="Pro residues" evidence="1">
    <location>
        <begin position="44"/>
        <end position="54"/>
    </location>
</feature>
<feature type="compositionally biased region" description="Acidic residues" evidence="1">
    <location>
        <begin position="130"/>
        <end position="140"/>
    </location>
</feature>
<feature type="compositionally biased region" description="Polar residues" evidence="1">
    <location>
        <begin position="501"/>
        <end position="521"/>
    </location>
</feature>
<feature type="compositionally biased region" description="Basic and acidic residues" evidence="1">
    <location>
        <begin position="724"/>
        <end position="734"/>
    </location>
</feature>
<feature type="compositionally biased region" description="Basic and acidic residues" evidence="1">
    <location>
        <begin position="443"/>
        <end position="466"/>
    </location>
</feature>
<feature type="compositionally biased region" description="Basic and acidic residues" evidence="1">
    <location>
        <begin position="1374"/>
        <end position="1396"/>
    </location>
</feature>
<feature type="compositionally biased region" description="Low complexity" evidence="1">
    <location>
        <begin position="1087"/>
        <end position="1098"/>
    </location>
</feature>
<feature type="compositionally biased region" description="Low complexity" evidence="1">
    <location>
        <begin position="647"/>
        <end position="658"/>
    </location>
</feature>
<feature type="compositionally biased region" description="Basic and acidic residues" evidence="1">
    <location>
        <begin position="401"/>
        <end position="412"/>
    </location>
</feature>
<feature type="compositionally biased region" description="Pro residues" evidence="1">
    <location>
        <begin position="1285"/>
        <end position="1294"/>
    </location>
</feature>
<feature type="compositionally biased region" description="Acidic residues" evidence="1">
    <location>
        <begin position="176"/>
        <end position="185"/>
    </location>
</feature>
<evidence type="ECO:0000256" key="1">
    <source>
        <dbReference type="SAM" id="MobiDB-lite"/>
    </source>
</evidence>
<feature type="region of interest" description="Disordered" evidence="1">
    <location>
        <begin position="1559"/>
        <end position="1589"/>
    </location>
</feature>
<comment type="caution">
    <text evidence="3">The sequence shown here is derived from an EMBL/GenBank/DDBJ whole genome shotgun (WGS) entry which is preliminary data.</text>
</comment>
<feature type="region of interest" description="Disordered" evidence="1">
    <location>
        <begin position="704"/>
        <end position="1101"/>
    </location>
</feature>
<feature type="compositionally biased region" description="Low complexity" evidence="1">
    <location>
        <begin position="289"/>
        <end position="313"/>
    </location>
</feature>
<proteinExistence type="predicted"/>
<reference evidence="4" key="1">
    <citation type="submission" date="2024-06" db="EMBL/GenBank/DDBJ databases">
        <title>Multi-omics analyses provide insights into the biosynthesis of the anticancer antibiotic pleurotin in Hohenbuehelia grisea.</title>
        <authorList>
            <person name="Weaver J.A."/>
            <person name="Alberti F."/>
        </authorList>
    </citation>
    <scope>NUCLEOTIDE SEQUENCE [LARGE SCALE GENOMIC DNA]</scope>
    <source>
        <strain evidence="4">T-177</strain>
    </source>
</reference>
<feature type="compositionally biased region" description="Polar residues" evidence="1">
    <location>
        <begin position="1459"/>
        <end position="1477"/>
    </location>
</feature>
<feature type="compositionally biased region" description="Basic and acidic residues" evidence="1">
    <location>
        <begin position="741"/>
        <end position="771"/>
    </location>
</feature>
<feature type="compositionally biased region" description="Polar residues" evidence="1">
    <location>
        <begin position="772"/>
        <end position="782"/>
    </location>
</feature>
<feature type="compositionally biased region" description="Pro residues" evidence="1">
    <location>
        <begin position="906"/>
        <end position="921"/>
    </location>
</feature>
<feature type="compositionally biased region" description="Basic and acidic residues" evidence="1">
    <location>
        <begin position="522"/>
        <end position="532"/>
    </location>
</feature>
<sequence length="1757" mass="186396">MSDPPKKPGSLRDRIAAFEKASAAAAPPPPLPRPKPAGGASWKPKPPASSPPSSPGLSATEHDRKAGGMSVSDANESIGRGGSLKERMAALQGRGGFGTPVPPIAPKVIPEKPKYKPPPAVVAAPAIGSDADESPTEGEPETQAATSPPTKPDAHDTEQPADTAEGGEKPESSDDKVEDADPEEEERQRRAALAARMARLGGARVGMGAPVFGRPAIPKKPETPKAEAEGRLKSEDDSMSVDAPGKVQSADSEESAKTSSQVLSSEPAESLGNATEEVKSDSLKADTLSPSDSVSPPRSVTPTSMPIPAAPRRAAPPRRKPAKPTTVPDPPNVEEAPSMAETQPSVESLHATETPSTIEPPSDDQVPLEASPVDATSESDPLLKGDEPKATEKLSSIASESPERSDLSDKAPEPVQPTKAEEVEEAIDEPISADNRGLPLEKPLGEAQHDAESPVERAVEEAKGAEISDEESAPTARNLEDTEDAEEIPSPPPDSPKPSSVLSIDTPLSTVDQEAEGSTVTARDEEQAKGQEGEEDEVARRKRIAERVAKMGGFNPLPSHAVRSPPPVSPDAVDSPSGQSSERGEEEAPEALSPGLEQKAEDPAEEDEEEEAARRKRVAERLAKMGGFNPFQAPPPPARRTSHDLESPTATSPAASPALPHNQAVLRQDSVSSGHSADPTSPLKSLSRQASTLLVKDPVPAVPEIVQLHAGQHDVTSEDEAEVETEKDSKRVSGEEPFVATKEHKPEHGRSSDQQEPEERKAETRDVDDQPHSPQLTLSKDSGNAPGEAHDYESASSEDESPVRVRDYASATTTDLPKVATGPPAVSEPIPSPPPLPLKALGRDASLAERLPQVSPSDNSSLPIRAVPVRFPPDGAPSEKEDEQEAVDEKDEKESETRAFISSPISPQPIHPSRGIPPPPRTPDEEEYSDTDEDVHHIPPRNAPPNSAQQGEDDAEEEDDGSQPLPHPAPQHRPLPPPRHIPPPPEPPNSSGPSSPLEHSTHADSAPVSPRLHEEGTDEPRTPSQFSQPDDEALPTMPRLSTPLDTSDDENDDDNEAAFESEEPPSAKSEFSNKPESLRSPTASIRSPALVPSSLAPPRGLGRGIAVAISRGEVLDEEEGDPIDPSFHSPVSRKSSAVDIRQAVERIAAPASPAPEPQPEYTEDSEQTKRQTIAERMAKLGGIKFGAAPPPIRRTQPPPPGANEEAGSEAAAHEGDGGPREEHDTVEGVTEEEEEQARKRRIAAKLASMGGMRFGMLPPTVMAQRSPRPASTEEEAAGREEADEGPPPPPPPPHRISLSHRAIPPPPPVLAQAVEEERALDEAPPPPPRRVSHQPPPRLPQETVAESMENLPPPPPRRISHQPPPRRTLPSHPQSHETDSEHESQAFSDDGVHVEAEDSELEEVGYDEVAEEAPPPVPVRVGRHSSDATSSSASAKRPSGPPPPVPGVRPPIPSAPRRSGSTGSQTTLSPSASSTAGPSEYVMVEEPLSSEAEDIAPPPPPNRPAHRQAPSRAVPPPPPGEPQDLSASGQWELPLVPQTAIDFGNEAPDLSLSNWSEDSATFAASNSEEVPPPPPPHARQAPAPAQPRKALTSDDLMLIWGRVGVQMCEIATTLHENSKRSLVGDGSYEGFLRAVLAEVPNAAAPVAGDGHLDYGHLIYTQSAAAVQRRVADIMPGDVVVMVDAKFKGHKGLQSYSQTVGTDGEPLVGVVGEFETKKSKMRVFHANKHVGHQTVESLSYRLDDVKNGLIKVYRVLEA</sequence>
<feature type="compositionally biased region" description="Pro residues" evidence="1">
    <location>
        <begin position="1323"/>
        <end position="1339"/>
    </location>
</feature>
<feature type="compositionally biased region" description="Pro residues" evidence="1">
    <location>
        <begin position="1351"/>
        <end position="1367"/>
    </location>
</feature>
<feature type="region of interest" description="Disordered" evidence="1">
    <location>
        <begin position="1"/>
        <end position="689"/>
    </location>
</feature>
<feature type="compositionally biased region" description="Pro residues" evidence="1">
    <location>
        <begin position="1188"/>
        <end position="1201"/>
    </location>
</feature>
<feature type="compositionally biased region" description="Acidic residues" evidence="1">
    <location>
        <begin position="880"/>
        <end position="889"/>
    </location>
</feature>
<evidence type="ECO:0000259" key="2">
    <source>
        <dbReference type="Pfam" id="PF25459"/>
    </source>
</evidence>
<feature type="compositionally biased region" description="Basic and acidic residues" evidence="1">
    <location>
        <begin position="381"/>
        <end position="392"/>
    </location>
</feature>
<feature type="compositionally biased region" description="Acidic residues" evidence="1">
    <location>
        <begin position="1046"/>
        <end position="1063"/>
    </location>
</feature>
<keyword evidence="4" id="KW-1185">Reference proteome</keyword>
<feature type="compositionally biased region" description="Pro residues" evidence="1">
    <location>
        <begin position="965"/>
        <end position="990"/>
    </location>
</feature>
<feature type="domain" description="BBC1/AIM3 cysteine proteinase-fold" evidence="2">
    <location>
        <begin position="1585"/>
        <end position="1756"/>
    </location>
</feature>
<feature type="compositionally biased region" description="Basic and acidic residues" evidence="1">
    <location>
        <begin position="1211"/>
        <end position="1226"/>
    </location>
</feature>
<dbReference type="InterPro" id="IPR057402">
    <property type="entry name" value="AIM3_BBC1_C"/>
</dbReference>
<feature type="compositionally biased region" description="Polar residues" evidence="1">
    <location>
        <begin position="669"/>
        <end position="689"/>
    </location>
</feature>
<feature type="compositionally biased region" description="Low complexity" evidence="1">
    <location>
        <begin position="191"/>
        <end position="209"/>
    </location>
</feature>
<feature type="compositionally biased region" description="Acidic residues" evidence="1">
    <location>
        <begin position="924"/>
        <end position="933"/>
    </location>
</feature>
<feature type="compositionally biased region" description="Polar residues" evidence="1">
    <location>
        <begin position="1559"/>
        <end position="1568"/>
    </location>
</feature>
<gene>
    <name evidence="3" type="ORF">HGRIS_006445</name>
</gene>
<protein>
    <recommendedName>
        <fullName evidence="2">BBC1/AIM3 cysteine proteinase-fold domain-containing protein</fullName>
    </recommendedName>
</protein>
<feature type="compositionally biased region" description="Polar residues" evidence="1">
    <location>
        <begin position="340"/>
        <end position="359"/>
    </location>
</feature>
<feature type="compositionally biased region" description="Low complexity" evidence="1">
    <location>
        <begin position="1427"/>
        <end position="1438"/>
    </location>
</feature>
<feature type="compositionally biased region" description="Acidic residues" evidence="1">
    <location>
        <begin position="951"/>
        <end position="961"/>
    </location>
</feature>
<feature type="compositionally biased region" description="Pro residues" evidence="1">
    <location>
        <begin position="1439"/>
        <end position="1454"/>
    </location>
</feature>
<name>A0ABR3JZZ6_9AGAR</name>
<feature type="compositionally biased region" description="Acidic residues" evidence="1">
    <location>
        <begin position="1397"/>
        <end position="1411"/>
    </location>
</feature>
<feature type="compositionally biased region" description="Basic and acidic residues" evidence="1">
    <location>
        <begin position="166"/>
        <end position="175"/>
    </location>
</feature>
<feature type="compositionally biased region" description="Basic and acidic residues" evidence="1">
    <location>
        <begin position="219"/>
        <end position="236"/>
    </location>
</feature>
<dbReference type="EMBL" id="JASNQZ010000001">
    <property type="protein sequence ID" value="KAL0961504.1"/>
    <property type="molecule type" value="Genomic_DNA"/>
</dbReference>
<feature type="compositionally biased region" description="Basic and acidic residues" evidence="1">
    <location>
        <begin position="1011"/>
        <end position="1021"/>
    </location>
</feature>
<organism evidence="3 4">
    <name type="scientific">Hohenbuehelia grisea</name>
    <dbReference type="NCBI Taxonomy" id="104357"/>
    <lineage>
        <taxon>Eukaryota</taxon>
        <taxon>Fungi</taxon>
        <taxon>Dikarya</taxon>
        <taxon>Basidiomycota</taxon>
        <taxon>Agaricomycotina</taxon>
        <taxon>Agaricomycetes</taxon>
        <taxon>Agaricomycetidae</taxon>
        <taxon>Agaricales</taxon>
        <taxon>Pleurotineae</taxon>
        <taxon>Pleurotaceae</taxon>
        <taxon>Hohenbuehelia</taxon>
    </lineage>
</organism>
<feature type="region of interest" description="Disordered" evidence="1">
    <location>
        <begin position="1116"/>
        <end position="1527"/>
    </location>
</feature>
<feature type="compositionally biased region" description="Basic and acidic residues" evidence="1">
    <location>
        <begin position="1"/>
        <end position="17"/>
    </location>
</feature>
<feature type="compositionally biased region" description="Pro residues" evidence="1">
    <location>
        <begin position="26"/>
        <end position="35"/>
    </location>
</feature>